<keyword evidence="3" id="KW-1185">Reference proteome</keyword>
<sequence>MTSFLWMLLLWLSLSKCAESFYPQWKTSHPELPRFGSLNTNKQKLATTSSLRVLLPTNVEFLADERYETETAYRSIQWMDPARGSNNGDKNDNDDVYNLEEEAIPIYPIPAVYLPYTHHTLNNVEPRNLQMALDLNQTDSNKLFCVTLRATDTGRISRKATLLRMIDMEPTFRQDSAREPVLSRITVSCEAVGIVDIVSIENPQAASPLARLQRTDEYLRGRVVPVTEKNDETDVLLTTIQQSVETDLALIKSMYQRGIGSRGTLSVTALQELAHAIPISDKKTTVWQVAQLWQSVCDTVRVGRQFTLGGDRNEFLVDAACRKGGPLKLPVHPEELEPADRTQLAQWETAVQRAFHDTIQLDPCLDFLPLLGMESDKDRWQWLAKLISRERQRLERAADADFDDEVPSLRPSRVAMEEPVRKGAWFDDGVW</sequence>
<reference evidence="2" key="1">
    <citation type="submission" date="2020-06" db="EMBL/GenBank/DDBJ databases">
        <authorList>
            <consortium name="Plant Systems Biology data submission"/>
        </authorList>
    </citation>
    <scope>NUCLEOTIDE SEQUENCE</scope>
    <source>
        <strain evidence="2">D6</strain>
    </source>
</reference>
<proteinExistence type="predicted"/>
<dbReference type="AlphaFoldDB" id="A0A9N8ERV0"/>
<evidence type="ECO:0000313" key="3">
    <source>
        <dbReference type="Proteomes" id="UP001153069"/>
    </source>
</evidence>
<dbReference type="EMBL" id="CAICTM010001653">
    <property type="protein sequence ID" value="CAB9525285.1"/>
    <property type="molecule type" value="Genomic_DNA"/>
</dbReference>
<accession>A0A9N8ERV0</accession>
<dbReference type="OrthoDB" id="44614at2759"/>
<organism evidence="2 3">
    <name type="scientific">Seminavis robusta</name>
    <dbReference type="NCBI Taxonomy" id="568900"/>
    <lineage>
        <taxon>Eukaryota</taxon>
        <taxon>Sar</taxon>
        <taxon>Stramenopiles</taxon>
        <taxon>Ochrophyta</taxon>
        <taxon>Bacillariophyta</taxon>
        <taxon>Bacillariophyceae</taxon>
        <taxon>Bacillariophycidae</taxon>
        <taxon>Naviculales</taxon>
        <taxon>Naviculaceae</taxon>
        <taxon>Seminavis</taxon>
    </lineage>
</organism>
<dbReference type="Gene3D" id="2.30.130.40">
    <property type="entry name" value="LON domain-like"/>
    <property type="match status" value="1"/>
</dbReference>
<name>A0A9N8ERV0_9STRA</name>
<protein>
    <submittedName>
        <fullName evidence="2">Uncharacterized protein</fullName>
    </submittedName>
</protein>
<evidence type="ECO:0000256" key="1">
    <source>
        <dbReference type="SAM" id="SignalP"/>
    </source>
</evidence>
<dbReference type="Proteomes" id="UP001153069">
    <property type="component" value="Unassembled WGS sequence"/>
</dbReference>
<feature type="signal peptide" evidence="1">
    <location>
        <begin position="1"/>
        <end position="20"/>
    </location>
</feature>
<keyword evidence="1" id="KW-0732">Signal</keyword>
<gene>
    <name evidence="2" type="ORF">SEMRO_1655_G288960.1</name>
</gene>
<evidence type="ECO:0000313" key="2">
    <source>
        <dbReference type="EMBL" id="CAB9525285.1"/>
    </source>
</evidence>
<feature type="chain" id="PRO_5040303483" evidence="1">
    <location>
        <begin position="21"/>
        <end position="431"/>
    </location>
</feature>
<comment type="caution">
    <text evidence="2">The sequence shown here is derived from an EMBL/GenBank/DDBJ whole genome shotgun (WGS) entry which is preliminary data.</text>
</comment>
<dbReference type="InterPro" id="IPR046336">
    <property type="entry name" value="Lon_prtase_N_sf"/>
</dbReference>